<keyword evidence="1" id="KW-0812">Transmembrane</keyword>
<keyword evidence="4" id="KW-1185">Reference proteome</keyword>
<feature type="transmembrane region" description="Helical" evidence="1">
    <location>
        <begin position="36"/>
        <end position="59"/>
    </location>
</feature>
<accession>A0A369TAX0</accession>
<feature type="domain" description="CAAX prenyl protease 2/Lysostaphin resistance protein A-like" evidence="2">
    <location>
        <begin position="108"/>
        <end position="196"/>
    </location>
</feature>
<feature type="transmembrane region" description="Helical" evidence="1">
    <location>
        <begin position="106"/>
        <end position="127"/>
    </location>
</feature>
<evidence type="ECO:0000313" key="4">
    <source>
        <dbReference type="Proteomes" id="UP000253941"/>
    </source>
</evidence>
<dbReference type="Proteomes" id="UP000253941">
    <property type="component" value="Unassembled WGS sequence"/>
</dbReference>
<dbReference type="InterPro" id="IPR003675">
    <property type="entry name" value="Rce1/LyrA-like_dom"/>
</dbReference>
<evidence type="ECO:0000259" key="2">
    <source>
        <dbReference type="Pfam" id="PF02517"/>
    </source>
</evidence>
<evidence type="ECO:0000256" key="1">
    <source>
        <dbReference type="SAM" id="Phobius"/>
    </source>
</evidence>
<keyword evidence="1" id="KW-0472">Membrane</keyword>
<dbReference type="RefSeq" id="WP_114581515.1">
    <property type="nucleotide sequence ID" value="NZ_QPMH01000005.1"/>
</dbReference>
<organism evidence="3 4">
    <name type="scientific">Ferruginivarius sediminum</name>
    <dbReference type="NCBI Taxonomy" id="2661937"/>
    <lineage>
        <taxon>Bacteria</taxon>
        <taxon>Pseudomonadati</taxon>
        <taxon>Pseudomonadota</taxon>
        <taxon>Alphaproteobacteria</taxon>
        <taxon>Rhodospirillales</taxon>
        <taxon>Rhodospirillaceae</taxon>
        <taxon>Ferruginivarius</taxon>
    </lineage>
</organism>
<dbReference type="GO" id="GO:0080120">
    <property type="term" value="P:CAAX-box protein maturation"/>
    <property type="evidence" value="ECO:0007669"/>
    <property type="project" value="UniProtKB-ARBA"/>
</dbReference>
<comment type="caution">
    <text evidence="3">The sequence shown here is derived from an EMBL/GenBank/DDBJ whole genome shotgun (WGS) entry which is preliminary data.</text>
</comment>
<proteinExistence type="predicted"/>
<reference evidence="3 4" key="1">
    <citation type="submission" date="2018-07" db="EMBL/GenBank/DDBJ databases">
        <title>Venubactetium sediminum gen. nov., sp. nov., isolated from a marine solar saltern.</title>
        <authorList>
            <person name="Wang S."/>
        </authorList>
    </citation>
    <scope>NUCLEOTIDE SEQUENCE [LARGE SCALE GENOMIC DNA]</scope>
    <source>
        <strain evidence="3 4">WD2A32</strain>
    </source>
</reference>
<name>A0A369TAX0_9PROT</name>
<dbReference type="AlphaFoldDB" id="A0A369TAX0"/>
<dbReference type="GO" id="GO:0006508">
    <property type="term" value="P:proteolysis"/>
    <property type="evidence" value="ECO:0007669"/>
    <property type="project" value="UniProtKB-KW"/>
</dbReference>
<feature type="transmembrane region" description="Helical" evidence="1">
    <location>
        <begin position="189"/>
        <end position="211"/>
    </location>
</feature>
<dbReference type="GO" id="GO:0004175">
    <property type="term" value="F:endopeptidase activity"/>
    <property type="evidence" value="ECO:0007669"/>
    <property type="project" value="UniProtKB-ARBA"/>
</dbReference>
<feature type="transmembrane region" description="Helical" evidence="1">
    <location>
        <begin position="71"/>
        <end position="94"/>
    </location>
</feature>
<feature type="transmembrane region" description="Helical" evidence="1">
    <location>
        <begin position="12"/>
        <end position="30"/>
    </location>
</feature>
<protein>
    <submittedName>
        <fullName evidence="3">CPBP family intramembrane metalloprotease</fullName>
    </submittedName>
</protein>
<feature type="transmembrane region" description="Helical" evidence="1">
    <location>
        <begin position="165"/>
        <end position="182"/>
    </location>
</feature>
<evidence type="ECO:0000313" key="3">
    <source>
        <dbReference type="EMBL" id="RDD62418.1"/>
    </source>
</evidence>
<keyword evidence="3" id="KW-0482">Metalloprotease</keyword>
<gene>
    <name evidence="3" type="ORF">DRB17_07135</name>
</gene>
<feature type="transmembrane region" description="Helical" evidence="1">
    <location>
        <begin position="139"/>
        <end position="159"/>
    </location>
</feature>
<sequence>MSVQCEAVQRWRGAEFALIYIAAPLVHFAFFDTLGVFAPLGVLMLAGVVLLAATPGFGWRELADVRALSGWLPFIVAFAVASVVIIGGLTLALVPERLLSLPRYQPSLWAAIMVLYPLVSVLGQEILFRPLFFRRYGHLFGSQRAAVLANGVVFALAHAFYQNGVALSLTFLGGLVFGWVYARSGSFPLVFILHGLAGQAIFTLGLGVYFYHGAIP</sequence>
<keyword evidence="1" id="KW-1133">Transmembrane helix</keyword>
<dbReference type="EMBL" id="QPMH01000005">
    <property type="protein sequence ID" value="RDD62418.1"/>
    <property type="molecule type" value="Genomic_DNA"/>
</dbReference>
<dbReference type="GO" id="GO:0008237">
    <property type="term" value="F:metallopeptidase activity"/>
    <property type="evidence" value="ECO:0007669"/>
    <property type="project" value="UniProtKB-KW"/>
</dbReference>
<keyword evidence="3" id="KW-0645">Protease</keyword>
<dbReference type="Pfam" id="PF02517">
    <property type="entry name" value="Rce1-like"/>
    <property type="match status" value="1"/>
</dbReference>
<keyword evidence="3" id="KW-0378">Hydrolase</keyword>